<accession>A0A0D7B727</accession>
<reference evidence="1 2" key="1">
    <citation type="journal article" date="2015" name="Fungal Genet. Biol.">
        <title>Evolution of novel wood decay mechanisms in Agaricales revealed by the genome sequences of Fistulina hepatica and Cylindrobasidium torrendii.</title>
        <authorList>
            <person name="Floudas D."/>
            <person name="Held B.W."/>
            <person name="Riley R."/>
            <person name="Nagy L.G."/>
            <person name="Koehler G."/>
            <person name="Ransdell A.S."/>
            <person name="Younus H."/>
            <person name="Chow J."/>
            <person name="Chiniquy J."/>
            <person name="Lipzen A."/>
            <person name="Tritt A."/>
            <person name="Sun H."/>
            <person name="Haridas S."/>
            <person name="LaButti K."/>
            <person name="Ohm R.A."/>
            <person name="Kues U."/>
            <person name="Blanchette R.A."/>
            <person name="Grigoriev I.V."/>
            <person name="Minto R.E."/>
            <person name="Hibbett D.S."/>
        </authorList>
    </citation>
    <scope>NUCLEOTIDE SEQUENCE [LARGE SCALE GENOMIC DNA]</scope>
    <source>
        <strain evidence="1 2">FP15055 ss-10</strain>
    </source>
</reference>
<name>A0A0D7B727_9AGAR</name>
<gene>
    <name evidence="1" type="ORF">CYLTODRAFT_456436</name>
</gene>
<protein>
    <submittedName>
        <fullName evidence="1">Uncharacterized protein</fullName>
    </submittedName>
</protein>
<dbReference type="Proteomes" id="UP000054007">
    <property type="component" value="Unassembled WGS sequence"/>
</dbReference>
<proteinExistence type="predicted"/>
<evidence type="ECO:0000313" key="2">
    <source>
        <dbReference type="Proteomes" id="UP000054007"/>
    </source>
</evidence>
<organism evidence="1 2">
    <name type="scientific">Cylindrobasidium torrendii FP15055 ss-10</name>
    <dbReference type="NCBI Taxonomy" id="1314674"/>
    <lineage>
        <taxon>Eukaryota</taxon>
        <taxon>Fungi</taxon>
        <taxon>Dikarya</taxon>
        <taxon>Basidiomycota</taxon>
        <taxon>Agaricomycotina</taxon>
        <taxon>Agaricomycetes</taxon>
        <taxon>Agaricomycetidae</taxon>
        <taxon>Agaricales</taxon>
        <taxon>Marasmiineae</taxon>
        <taxon>Physalacriaceae</taxon>
        <taxon>Cylindrobasidium</taxon>
    </lineage>
</organism>
<dbReference type="EMBL" id="KN880595">
    <property type="protein sequence ID" value="KIY65326.1"/>
    <property type="molecule type" value="Genomic_DNA"/>
</dbReference>
<keyword evidence="2" id="KW-1185">Reference proteome</keyword>
<sequence>MSLNVRGWFIGPQRFIKEAKTRSFDWHTEQGRNNTIGLFALKVLSATTKFNAHVDLESIRTKGGRLLFIVIEARTDVDPIPAPDPEIIKKVAEYMELEGEPVWAAL</sequence>
<dbReference type="AlphaFoldDB" id="A0A0D7B727"/>
<evidence type="ECO:0000313" key="1">
    <source>
        <dbReference type="EMBL" id="KIY65326.1"/>
    </source>
</evidence>